<keyword evidence="1" id="KW-0812">Transmembrane</keyword>
<dbReference type="EMBL" id="JAEDAE010000002">
    <property type="protein sequence ID" value="MBH8557430.1"/>
    <property type="molecule type" value="Genomic_DNA"/>
</dbReference>
<feature type="transmembrane region" description="Helical" evidence="1">
    <location>
        <begin position="7"/>
        <end position="25"/>
    </location>
</feature>
<keyword evidence="1" id="KW-0472">Membrane</keyword>
<evidence type="ECO:0000313" key="2">
    <source>
        <dbReference type="EMBL" id="MBH8557430.1"/>
    </source>
</evidence>
<evidence type="ECO:0000256" key="1">
    <source>
        <dbReference type="SAM" id="Phobius"/>
    </source>
</evidence>
<gene>
    <name evidence="2" type="ORF">I7X13_05190</name>
</gene>
<accession>A0ABS0Q468</accession>
<comment type="caution">
    <text evidence="2">The sequence shown here is derived from an EMBL/GenBank/DDBJ whole genome shotgun (WGS) entry which is preliminary data.</text>
</comment>
<feature type="transmembrane region" description="Helical" evidence="1">
    <location>
        <begin position="149"/>
        <end position="167"/>
    </location>
</feature>
<feature type="transmembrane region" description="Helical" evidence="1">
    <location>
        <begin position="54"/>
        <end position="73"/>
    </location>
</feature>
<evidence type="ECO:0008006" key="4">
    <source>
        <dbReference type="Google" id="ProtNLM"/>
    </source>
</evidence>
<keyword evidence="3" id="KW-1185">Reference proteome</keyword>
<feature type="transmembrane region" description="Helical" evidence="1">
    <location>
        <begin position="109"/>
        <end position="128"/>
    </location>
</feature>
<keyword evidence="1" id="KW-1133">Transmembrane helix</keyword>
<name>A0ABS0Q468_9BACT</name>
<protein>
    <recommendedName>
        <fullName evidence="4">VanZ family protein</fullName>
    </recommendedName>
</protein>
<reference evidence="2 3" key="1">
    <citation type="submission" date="2020-12" db="EMBL/GenBank/DDBJ databases">
        <title>Hymenobacter sp.</title>
        <authorList>
            <person name="Kim M.K."/>
        </authorList>
    </citation>
    <scope>NUCLEOTIDE SEQUENCE [LARGE SCALE GENOMIC DNA]</scope>
    <source>
        <strain evidence="2 3">BT442</strain>
    </source>
</reference>
<dbReference type="Proteomes" id="UP000625631">
    <property type="component" value="Unassembled WGS sequence"/>
</dbReference>
<sequence length="168" mass="18659">MLTTRRTLLYCLLPLLISFAIYAVFRSPDTIVNQVLLAFWPAKPPMLHLPQAAWFVYNLPGALWLFAFLWIGTLSASRRLTLLPLALALGIEAVQLLHFTDGTFDPLDVLFYLLALGAFAALGGLAKQTPAAVAETTTEPIMRHLSKRYKLAMAVFVAMVLLSDVWVK</sequence>
<proteinExistence type="predicted"/>
<evidence type="ECO:0000313" key="3">
    <source>
        <dbReference type="Proteomes" id="UP000625631"/>
    </source>
</evidence>
<feature type="transmembrane region" description="Helical" evidence="1">
    <location>
        <begin position="80"/>
        <end position="97"/>
    </location>
</feature>
<dbReference type="RefSeq" id="WP_198074647.1">
    <property type="nucleotide sequence ID" value="NZ_JAEDAE010000002.1"/>
</dbReference>
<organism evidence="2 3">
    <name type="scientific">Hymenobacter negativus</name>
    <dbReference type="NCBI Taxonomy" id="2795026"/>
    <lineage>
        <taxon>Bacteria</taxon>
        <taxon>Pseudomonadati</taxon>
        <taxon>Bacteroidota</taxon>
        <taxon>Cytophagia</taxon>
        <taxon>Cytophagales</taxon>
        <taxon>Hymenobacteraceae</taxon>
        <taxon>Hymenobacter</taxon>
    </lineage>
</organism>